<dbReference type="EMBL" id="QXWK01000029">
    <property type="protein sequence ID" value="NBH62599.1"/>
    <property type="molecule type" value="Genomic_DNA"/>
</dbReference>
<dbReference type="RefSeq" id="WP_160202887.1">
    <property type="nucleotide sequence ID" value="NZ_QXWK01000029.1"/>
</dbReference>
<dbReference type="Gene3D" id="3.20.20.140">
    <property type="entry name" value="Metal-dependent hydrolases"/>
    <property type="match status" value="1"/>
</dbReference>
<accession>A0A845QL78</accession>
<dbReference type="PANTHER" id="PTHR43135:SF3">
    <property type="entry name" value="ALPHA-D-RIBOSE 1-METHYLPHOSPHONATE 5-TRIPHOSPHATE DIPHOSPHATASE"/>
    <property type="match status" value="1"/>
</dbReference>
<organism evidence="2 3">
    <name type="scientific">Anaerotruncus colihominis</name>
    <dbReference type="NCBI Taxonomy" id="169435"/>
    <lineage>
        <taxon>Bacteria</taxon>
        <taxon>Bacillati</taxon>
        <taxon>Bacillota</taxon>
        <taxon>Clostridia</taxon>
        <taxon>Eubacteriales</taxon>
        <taxon>Oscillospiraceae</taxon>
        <taxon>Anaerotruncus</taxon>
    </lineage>
</organism>
<sequence length="401" mass="44028">MKTLVLKNCRLIPYLTEGFVVQENQLADVVIEDKRIKTILPAGTAFEGDVDILDVKGDTLMPGMLDLHMHFDFTTMDVLQIKYRSAVKELVEGIEYGFDYLRSGYTTVRDCGSAFNLGVTLRDMYAKGTIMGPRVIASGHCNTPTAPGNAEFGPLYKVFDDVADARKIVREDIEAGCDFVKYMATGAVMNIGGDPGAMICSFEELKALSDAAKEQGTYVAAHCHGKKGIMACAEAEIGSIEHASYIDDACIETLLAHGNQTFIVPTVEIAYSMLKDLTGNTPAFMHERSIEIMEHISEYMTKAYRAGIRLGWGTDADRVTFNEFPGLEFIARKAAGFSNEELLKMATVDSAALVGLQESIGTVKEGKLADLIVMEGEPDINIEDMKKLPKYVFKEGKLFVE</sequence>
<dbReference type="SUPFAM" id="SSF51338">
    <property type="entry name" value="Composite domain of metallo-dependent hydrolases"/>
    <property type="match status" value="1"/>
</dbReference>
<dbReference type="InterPro" id="IPR006680">
    <property type="entry name" value="Amidohydro-rel"/>
</dbReference>
<dbReference type="InterPro" id="IPR011059">
    <property type="entry name" value="Metal-dep_hydrolase_composite"/>
</dbReference>
<dbReference type="Pfam" id="PF01979">
    <property type="entry name" value="Amidohydro_1"/>
    <property type="match status" value="1"/>
</dbReference>
<dbReference type="Gene3D" id="2.30.40.10">
    <property type="entry name" value="Urease, subunit C, domain 1"/>
    <property type="match status" value="1"/>
</dbReference>
<dbReference type="SUPFAM" id="SSF51556">
    <property type="entry name" value="Metallo-dependent hydrolases"/>
    <property type="match status" value="1"/>
</dbReference>
<comment type="caution">
    <text evidence="2">The sequence shown here is derived from an EMBL/GenBank/DDBJ whole genome shotgun (WGS) entry which is preliminary data.</text>
</comment>
<keyword evidence="2" id="KW-0378">Hydrolase</keyword>
<reference evidence="2 3" key="1">
    <citation type="submission" date="2018-08" db="EMBL/GenBank/DDBJ databases">
        <title>Murine metabolic-syndrome-specific gut microbial biobank.</title>
        <authorList>
            <person name="Liu C."/>
        </authorList>
    </citation>
    <scope>NUCLEOTIDE SEQUENCE [LARGE SCALE GENOMIC DNA]</scope>
    <source>
        <strain evidence="2 3">28</strain>
    </source>
</reference>
<gene>
    <name evidence="2" type="ORF">D0435_13165</name>
</gene>
<protein>
    <submittedName>
        <fullName evidence="2">Amidohydrolase family protein</fullName>
    </submittedName>
</protein>
<proteinExistence type="predicted"/>
<dbReference type="GO" id="GO:0016810">
    <property type="term" value="F:hydrolase activity, acting on carbon-nitrogen (but not peptide) bonds"/>
    <property type="evidence" value="ECO:0007669"/>
    <property type="project" value="InterPro"/>
</dbReference>
<dbReference type="InterPro" id="IPR057744">
    <property type="entry name" value="OTAase-like"/>
</dbReference>
<feature type="domain" description="Amidohydrolase-related" evidence="1">
    <location>
        <begin position="59"/>
        <end position="398"/>
    </location>
</feature>
<dbReference type="CDD" id="cd01299">
    <property type="entry name" value="Met_dep_hydrolase_A"/>
    <property type="match status" value="1"/>
</dbReference>
<dbReference type="Proteomes" id="UP000446866">
    <property type="component" value="Unassembled WGS sequence"/>
</dbReference>
<dbReference type="InterPro" id="IPR051781">
    <property type="entry name" value="Metallo-dep_Hydrolase"/>
</dbReference>
<keyword evidence="3" id="KW-1185">Reference proteome</keyword>
<name>A0A845QL78_9FIRM</name>
<dbReference type="InterPro" id="IPR032466">
    <property type="entry name" value="Metal_Hydrolase"/>
</dbReference>
<evidence type="ECO:0000259" key="1">
    <source>
        <dbReference type="Pfam" id="PF01979"/>
    </source>
</evidence>
<evidence type="ECO:0000313" key="2">
    <source>
        <dbReference type="EMBL" id="NBH62599.1"/>
    </source>
</evidence>
<dbReference type="PANTHER" id="PTHR43135">
    <property type="entry name" value="ALPHA-D-RIBOSE 1-METHYLPHOSPHONATE 5-TRIPHOSPHATE DIPHOSPHATASE"/>
    <property type="match status" value="1"/>
</dbReference>
<dbReference type="AlphaFoldDB" id="A0A845QL78"/>
<evidence type="ECO:0000313" key="3">
    <source>
        <dbReference type="Proteomes" id="UP000446866"/>
    </source>
</evidence>